<gene>
    <name evidence="2" type="ORF">A2834_01045</name>
</gene>
<accession>A0A1F5VFL0</accession>
<proteinExistence type="predicted"/>
<dbReference type="EMBL" id="MFHD01000021">
    <property type="protein sequence ID" value="OGF62205.1"/>
    <property type="molecule type" value="Genomic_DNA"/>
</dbReference>
<sequence>MNKINQLKEAIKDLYSSVAKLRAVFPGKPFTPDGRIVGDIGEAIAALKFNVVLDRKLRRDWDGYRIDSSGKKCEVQVKTTQKDETYLKKPPHEGDLIVFKIFDNGEWECCYDGKIMRVWNSLAKQKLDSTGAKFIQLARLRNLNKIAEREK</sequence>
<dbReference type="Pfam" id="PF22522">
    <property type="entry name" value="DUF6998"/>
    <property type="match status" value="1"/>
</dbReference>
<dbReference type="InterPro" id="IPR054267">
    <property type="entry name" value="DUF6998"/>
</dbReference>
<dbReference type="Proteomes" id="UP000179251">
    <property type="component" value="Unassembled WGS sequence"/>
</dbReference>
<reference evidence="2 3" key="1">
    <citation type="journal article" date="2016" name="Nat. Commun.">
        <title>Thousands of microbial genomes shed light on interconnected biogeochemical processes in an aquifer system.</title>
        <authorList>
            <person name="Anantharaman K."/>
            <person name="Brown C.T."/>
            <person name="Hug L.A."/>
            <person name="Sharon I."/>
            <person name="Castelle C.J."/>
            <person name="Probst A.J."/>
            <person name="Thomas B.C."/>
            <person name="Singh A."/>
            <person name="Wilkins M.J."/>
            <person name="Karaoz U."/>
            <person name="Brodie E.L."/>
            <person name="Williams K.H."/>
            <person name="Hubbard S.S."/>
            <person name="Banfield J.F."/>
        </authorList>
    </citation>
    <scope>NUCLEOTIDE SEQUENCE [LARGE SCALE GENOMIC DNA]</scope>
</reference>
<name>A0A1F5VFL0_9BACT</name>
<organism evidence="2 3">
    <name type="scientific">Candidatus Giovannonibacteria bacterium RIFCSPHIGHO2_01_FULL_45_23</name>
    <dbReference type="NCBI Taxonomy" id="1798325"/>
    <lineage>
        <taxon>Bacteria</taxon>
        <taxon>Candidatus Giovannoniibacteriota</taxon>
    </lineage>
</organism>
<feature type="domain" description="DUF6998" evidence="1">
    <location>
        <begin position="12"/>
        <end position="146"/>
    </location>
</feature>
<dbReference type="STRING" id="1798325.A2834_01045"/>
<evidence type="ECO:0000313" key="2">
    <source>
        <dbReference type="EMBL" id="OGF62205.1"/>
    </source>
</evidence>
<protein>
    <recommendedName>
        <fullName evidence="1">DUF6998 domain-containing protein</fullName>
    </recommendedName>
</protein>
<evidence type="ECO:0000259" key="1">
    <source>
        <dbReference type="Pfam" id="PF22522"/>
    </source>
</evidence>
<evidence type="ECO:0000313" key="3">
    <source>
        <dbReference type="Proteomes" id="UP000179251"/>
    </source>
</evidence>
<dbReference type="AlphaFoldDB" id="A0A1F5VFL0"/>
<comment type="caution">
    <text evidence="2">The sequence shown here is derived from an EMBL/GenBank/DDBJ whole genome shotgun (WGS) entry which is preliminary data.</text>
</comment>